<name>A0A110A771_ANAPI</name>
<reference evidence="6" key="3">
    <citation type="submission" date="2016-11" db="EMBL/GenBank/DDBJ databases">
        <authorList>
            <person name="Jaros S."/>
            <person name="Januszkiewicz K."/>
            <person name="Wedrychowicz H."/>
        </authorList>
    </citation>
    <scope>NUCLEOTIDE SEQUENCE [LARGE SCALE GENOMIC DNA]</scope>
    <source>
        <strain evidence="6">DSM 1682</strain>
    </source>
</reference>
<dbReference type="Proteomes" id="UP000184204">
    <property type="component" value="Unassembled WGS sequence"/>
</dbReference>
<dbReference type="EMBL" id="CP014223">
    <property type="protein sequence ID" value="AMJ41692.1"/>
    <property type="molecule type" value="Genomic_DNA"/>
</dbReference>
<accession>A0A110A771</accession>
<dbReference type="EMBL" id="FQUA01000013">
    <property type="protein sequence ID" value="SHE99653.1"/>
    <property type="molecule type" value="Genomic_DNA"/>
</dbReference>
<dbReference type="KEGG" id="cpro:CPRO_21120"/>
<organism evidence="4 6">
    <name type="scientific">Anaerotignum propionicum DSM 1682</name>
    <dbReference type="NCBI Taxonomy" id="991789"/>
    <lineage>
        <taxon>Bacteria</taxon>
        <taxon>Bacillati</taxon>
        <taxon>Bacillota</taxon>
        <taxon>Clostridia</taxon>
        <taxon>Lachnospirales</taxon>
        <taxon>Anaerotignaceae</taxon>
        <taxon>Anaerotignum</taxon>
    </lineage>
</organism>
<evidence type="ECO:0008006" key="7">
    <source>
        <dbReference type="Google" id="ProtNLM"/>
    </source>
</evidence>
<reference evidence="5" key="2">
    <citation type="submission" date="2016-01" db="EMBL/GenBank/DDBJ databases">
        <authorList>
            <person name="Poehlein A."/>
            <person name="Schlien K."/>
            <person name="Gottschalk G."/>
            <person name="Buckel W."/>
            <person name="Daniel R."/>
        </authorList>
    </citation>
    <scope>NUCLEOTIDE SEQUENCE [LARGE SCALE GENOMIC DNA]</scope>
    <source>
        <strain evidence="5">X2</strain>
    </source>
</reference>
<reference evidence="1 5" key="1">
    <citation type="journal article" date="2016" name="Genome Announc.">
        <title>Complete Genome Sequence of the Amino Acid-Fermenting Clostridium propionicum X2 (DSM 1682).</title>
        <authorList>
            <person name="Poehlein A."/>
            <person name="Schlien K."/>
            <person name="Chowdhury N.P."/>
            <person name="Gottschalk G."/>
            <person name="Buckel W."/>
            <person name="Daniel R."/>
        </authorList>
    </citation>
    <scope>NUCLEOTIDE SEQUENCE [LARGE SCALE GENOMIC DNA]</scope>
    <source>
        <strain evidence="1 5">X2</strain>
    </source>
</reference>
<dbReference type="EMBL" id="CP014223">
    <property type="protein sequence ID" value="AMJ42329.1"/>
    <property type="molecule type" value="Genomic_DNA"/>
</dbReference>
<dbReference type="EMBL" id="FQUA01000008">
    <property type="protein sequence ID" value="SHE82542.1"/>
    <property type="molecule type" value="Genomic_DNA"/>
</dbReference>
<proteinExistence type="predicted"/>
<protein>
    <recommendedName>
        <fullName evidence="7">DUF3168 domain-containing protein</fullName>
    </recommendedName>
</protein>
<reference evidence="4" key="4">
    <citation type="submission" date="2016-11" db="EMBL/GenBank/DDBJ databases">
        <authorList>
            <person name="Varghese N."/>
            <person name="Submissions S."/>
        </authorList>
    </citation>
    <scope>NUCLEOTIDE SEQUENCE</scope>
    <source>
        <strain evidence="4">DSM 1682</strain>
    </source>
</reference>
<keyword evidence="5" id="KW-1185">Reference proteome</keyword>
<evidence type="ECO:0000313" key="2">
    <source>
        <dbReference type="EMBL" id="AMJ42329.1"/>
    </source>
</evidence>
<sequence length="126" mass="13993">MLNEILTILKADSELYSLLGATVSDSKIYMNQGKAETCISYKYSIISSDGIKAQSKLEMNCISPDYGKAESILSRVKQLLITVGNKQLNNDILNVALNGGGSLFIEETKQHIIKAYFILSIRERMI</sequence>
<dbReference type="OrthoDB" id="9876777at2"/>
<dbReference type="Proteomes" id="UP000068026">
    <property type="component" value="Chromosome"/>
</dbReference>
<gene>
    <name evidence="1" type="ORF">CPRO_21120</name>
    <name evidence="2" type="ORF">CPRO_27830</name>
    <name evidence="3" type="ORF">SAMN02745151_01890</name>
    <name evidence="4" type="ORF">SAMN02745151_02439</name>
</gene>
<dbReference type="KEGG" id="cpro:CPRO_27830"/>
<dbReference type="RefSeq" id="WP_066051334.1">
    <property type="nucleotide sequence ID" value="NZ_CP014223.1"/>
</dbReference>
<evidence type="ECO:0000313" key="1">
    <source>
        <dbReference type="EMBL" id="AMJ41692.1"/>
    </source>
</evidence>
<evidence type="ECO:0000313" key="6">
    <source>
        <dbReference type="Proteomes" id="UP000184204"/>
    </source>
</evidence>
<evidence type="ECO:0000313" key="5">
    <source>
        <dbReference type="Proteomes" id="UP000068026"/>
    </source>
</evidence>
<evidence type="ECO:0000313" key="4">
    <source>
        <dbReference type="EMBL" id="SHE99653.1"/>
    </source>
</evidence>
<dbReference type="AlphaFoldDB" id="A0A110A771"/>
<evidence type="ECO:0000313" key="3">
    <source>
        <dbReference type="EMBL" id="SHE82542.1"/>
    </source>
</evidence>